<dbReference type="Gene3D" id="3.40.50.10810">
    <property type="entry name" value="Tandem AAA-ATPase domain"/>
    <property type="match status" value="1"/>
</dbReference>
<evidence type="ECO:0000256" key="5">
    <source>
        <dbReference type="SAM" id="MobiDB-lite"/>
    </source>
</evidence>
<feature type="domain" description="Helicase ATP-binding" evidence="6">
    <location>
        <begin position="327"/>
        <end position="486"/>
    </location>
</feature>
<dbReference type="Proteomes" id="UP000295198">
    <property type="component" value="Unassembled WGS sequence"/>
</dbReference>
<dbReference type="PROSITE" id="PS51192">
    <property type="entry name" value="HELICASE_ATP_BIND_1"/>
    <property type="match status" value="1"/>
</dbReference>
<dbReference type="GO" id="GO:0005524">
    <property type="term" value="F:ATP binding"/>
    <property type="evidence" value="ECO:0007669"/>
    <property type="project" value="UniProtKB-KW"/>
</dbReference>
<reference evidence="8 9" key="1">
    <citation type="submission" date="2019-01" db="EMBL/GenBank/DDBJ databases">
        <title>Nocardioides guangzhouensis sp. nov., an actinobacterium isolated from soil.</title>
        <authorList>
            <person name="Fu Y."/>
            <person name="Cai Y."/>
            <person name="Lin Z."/>
            <person name="Chen P."/>
        </authorList>
    </citation>
    <scope>NUCLEOTIDE SEQUENCE [LARGE SCALE GENOMIC DNA]</scope>
    <source>
        <strain evidence="8 9">130</strain>
    </source>
</reference>
<evidence type="ECO:0000256" key="1">
    <source>
        <dbReference type="ARBA" id="ARBA00022741"/>
    </source>
</evidence>
<gene>
    <name evidence="8" type="ORF">EKO23_07625</name>
</gene>
<dbReference type="SMART" id="SM00487">
    <property type="entry name" value="DEXDc"/>
    <property type="match status" value="1"/>
</dbReference>
<dbReference type="GO" id="GO:0006281">
    <property type="term" value="P:DNA repair"/>
    <property type="evidence" value="ECO:0007669"/>
    <property type="project" value="TreeGrafter"/>
</dbReference>
<dbReference type="InterPro" id="IPR027417">
    <property type="entry name" value="P-loop_NTPase"/>
</dbReference>
<evidence type="ECO:0000313" key="8">
    <source>
        <dbReference type="EMBL" id="RYP86837.1"/>
    </source>
</evidence>
<evidence type="ECO:0000256" key="3">
    <source>
        <dbReference type="ARBA" id="ARBA00022806"/>
    </source>
</evidence>
<protein>
    <submittedName>
        <fullName evidence="8">DEAD/DEAH box helicase</fullName>
    </submittedName>
</protein>
<dbReference type="Pfam" id="PF00176">
    <property type="entry name" value="SNF2-rel_dom"/>
    <property type="match status" value="1"/>
</dbReference>
<feature type="region of interest" description="Disordered" evidence="5">
    <location>
        <begin position="1"/>
        <end position="119"/>
    </location>
</feature>
<proteinExistence type="predicted"/>
<keyword evidence="9" id="KW-1185">Reference proteome</keyword>
<organism evidence="8 9">
    <name type="scientific">Nocardioides guangzhouensis</name>
    <dbReference type="NCBI Taxonomy" id="2497878"/>
    <lineage>
        <taxon>Bacteria</taxon>
        <taxon>Bacillati</taxon>
        <taxon>Actinomycetota</taxon>
        <taxon>Actinomycetes</taxon>
        <taxon>Propionibacteriales</taxon>
        <taxon>Nocardioidaceae</taxon>
        <taxon>Nocardioides</taxon>
    </lineage>
</organism>
<dbReference type="EMBL" id="SDKM01000009">
    <property type="protein sequence ID" value="RYP86837.1"/>
    <property type="molecule type" value="Genomic_DNA"/>
</dbReference>
<dbReference type="GO" id="GO:0004386">
    <property type="term" value="F:helicase activity"/>
    <property type="evidence" value="ECO:0007669"/>
    <property type="project" value="UniProtKB-KW"/>
</dbReference>
<keyword evidence="2" id="KW-0378">Hydrolase</keyword>
<keyword evidence="4" id="KW-0067">ATP-binding</keyword>
<feature type="compositionally biased region" description="Basic and acidic residues" evidence="5">
    <location>
        <begin position="10"/>
        <end position="29"/>
    </location>
</feature>
<dbReference type="Pfam" id="PF00271">
    <property type="entry name" value="Helicase_C"/>
    <property type="match status" value="1"/>
</dbReference>
<keyword evidence="1" id="KW-0547">Nucleotide-binding</keyword>
<feature type="compositionally biased region" description="Low complexity" evidence="5">
    <location>
        <begin position="61"/>
        <end position="73"/>
    </location>
</feature>
<dbReference type="CDD" id="cd18793">
    <property type="entry name" value="SF2_C_SNF"/>
    <property type="match status" value="1"/>
</dbReference>
<dbReference type="InterPro" id="IPR038718">
    <property type="entry name" value="SNF2-like_sf"/>
</dbReference>
<dbReference type="OrthoDB" id="9760715at2"/>
<feature type="compositionally biased region" description="Basic and acidic residues" evidence="5">
    <location>
        <begin position="78"/>
        <end position="89"/>
    </location>
</feature>
<sequence length="816" mass="88204">MIPAVGGVEAGEHRYTGGKSGDVRPEDLLPPHPGSPRSLGAAQQFEGPGHHPERTRGRGPPGCQRRPSPRGSGLARADVLKESRLAERQRRSRGGTRTAQRGGKGGQKGSQRRAKDNQGIIPVLAKAAREVEGRVQRGQVGGSERARYQAIALLSREERARVRADTEATDAQRDGQLKRLDGIATILAQTAAREPSLFHLLDPDAVVSDGTRSIKREMERSGGLEPTPDPEPLAPDAATVVRTDKQVVPQSVVSAQLANPFLVPDLSATAPRPRTGKLSGWELIGPLLNSFEQAAPGASACMELPPPNGTHPPAGLELMAHQSRLLAAAAKGHRTFLLADEPGLGKTAQALLAAQVADAYPLLCVVPNVVKTNWAREAAQWTPHKSVTVIHGDGEDIDGFADIVVVNYEILDRHVGWIGDFGFRGMVVDEAHFIKNKKSQRSQNVLEISQRIRRRIARPLMMALTGTPLINDIEDFRAIWQFLGWIEEKTAGPDLMSMLEETGLTPADHAFYPKARQAVVDLGIVRRRKVDVAADIPARRVADLPVELEGAVGRSVREAEKELARRLVQRYDAALSTRRKKGEEVDGIDRELVHRVATWELSDADEAGSGENVFAMVRRIGQAKAELAADYAAQLARSAGKVVFFAKHIDVMDAAQEVFDKRDLRWTAIRGDQSSTARQKAIDGFVNDPDVHVIVCSLTAAGVGLNLQVASNVVLAELSWTNAEQTQAIDRVHRIGQTEPVTAWRIIAAQTIDARIAELIDSKAGLAARALDGSDEEVGSSADVQVEALASLLTEALEERGDVEADEPLAPLPVAD</sequence>
<dbReference type="SMART" id="SM00490">
    <property type="entry name" value="HELICc"/>
    <property type="match status" value="1"/>
</dbReference>
<evidence type="ECO:0000259" key="7">
    <source>
        <dbReference type="PROSITE" id="PS51194"/>
    </source>
</evidence>
<dbReference type="InterPro" id="IPR001650">
    <property type="entry name" value="Helicase_C-like"/>
</dbReference>
<dbReference type="InterPro" id="IPR049730">
    <property type="entry name" value="SNF2/RAD54-like_C"/>
</dbReference>
<keyword evidence="3 8" id="KW-0347">Helicase</keyword>
<dbReference type="AlphaFoldDB" id="A0A4Q4ZFF4"/>
<feature type="domain" description="Helicase C-terminal" evidence="7">
    <location>
        <begin position="631"/>
        <end position="779"/>
    </location>
</feature>
<dbReference type="Gene3D" id="3.40.50.300">
    <property type="entry name" value="P-loop containing nucleotide triphosphate hydrolases"/>
    <property type="match status" value="1"/>
</dbReference>
<dbReference type="InterPro" id="IPR000330">
    <property type="entry name" value="SNF2_N"/>
</dbReference>
<dbReference type="GO" id="GO:0031297">
    <property type="term" value="P:replication fork processing"/>
    <property type="evidence" value="ECO:0007669"/>
    <property type="project" value="TreeGrafter"/>
</dbReference>
<dbReference type="GO" id="GO:0004520">
    <property type="term" value="F:DNA endonuclease activity"/>
    <property type="evidence" value="ECO:0007669"/>
    <property type="project" value="TreeGrafter"/>
</dbReference>
<evidence type="ECO:0000256" key="2">
    <source>
        <dbReference type="ARBA" id="ARBA00022801"/>
    </source>
</evidence>
<evidence type="ECO:0000259" key="6">
    <source>
        <dbReference type="PROSITE" id="PS51192"/>
    </source>
</evidence>
<evidence type="ECO:0000256" key="4">
    <source>
        <dbReference type="ARBA" id="ARBA00022840"/>
    </source>
</evidence>
<dbReference type="PANTHER" id="PTHR45766">
    <property type="entry name" value="DNA ANNEALING HELICASE AND ENDONUCLEASE ZRANB3 FAMILY MEMBER"/>
    <property type="match status" value="1"/>
</dbReference>
<evidence type="ECO:0000313" key="9">
    <source>
        <dbReference type="Proteomes" id="UP000295198"/>
    </source>
</evidence>
<dbReference type="GO" id="GO:0016787">
    <property type="term" value="F:hydrolase activity"/>
    <property type="evidence" value="ECO:0007669"/>
    <property type="project" value="UniProtKB-KW"/>
</dbReference>
<dbReference type="SUPFAM" id="SSF52540">
    <property type="entry name" value="P-loop containing nucleoside triphosphate hydrolases"/>
    <property type="match status" value="2"/>
</dbReference>
<dbReference type="CDD" id="cd17919">
    <property type="entry name" value="DEXHc_Snf"/>
    <property type="match status" value="1"/>
</dbReference>
<dbReference type="PROSITE" id="PS51194">
    <property type="entry name" value="HELICASE_CTER"/>
    <property type="match status" value="1"/>
</dbReference>
<accession>A0A4Q4ZFF4</accession>
<name>A0A4Q4ZFF4_9ACTN</name>
<dbReference type="PANTHER" id="PTHR45766:SF3">
    <property type="entry name" value="DNA ANNEALING HELICASE AND ENDONUCLEASE ZRANB3"/>
    <property type="match status" value="1"/>
</dbReference>
<dbReference type="InterPro" id="IPR014001">
    <property type="entry name" value="Helicase_ATP-bd"/>
</dbReference>
<comment type="caution">
    <text evidence="8">The sequence shown here is derived from an EMBL/GenBank/DDBJ whole genome shotgun (WGS) entry which is preliminary data.</text>
</comment>